<comment type="subunit">
    <text evidence="3">Homodimer.</text>
</comment>
<evidence type="ECO:0000256" key="3">
    <source>
        <dbReference type="HAMAP-Rule" id="MF_00170"/>
    </source>
</evidence>
<dbReference type="CDD" id="cd01398">
    <property type="entry name" value="RPI_A"/>
    <property type="match status" value="1"/>
</dbReference>
<reference evidence="4" key="1">
    <citation type="submission" date="2020-04" db="EMBL/GenBank/DDBJ databases">
        <title>Deep metagenomics examines the oral microbiome during advanced dental caries in children, revealing novel taxa and co-occurrences with host molecules.</title>
        <authorList>
            <person name="Baker J.L."/>
            <person name="Morton J.T."/>
            <person name="Dinis M."/>
            <person name="Alvarez R."/>
            <person name="Tran N.C."/>
            <person name="Knight R."/>
            <person name="Edlund A."/>
        </authorList>
    </citation>
    <scope>NUCLEOTIDE SEQUENCE</scope>
    <source>
        <strain evidence="4">JCVI_23_bin.16</strain>
    </source>
</reference>
<evidence type="ECO:0000313" key="5">
    <source>
        <dbReference type="Proteomes" id="UP000757900"/>
    </source>
</evidence>
<dbReference type="AlphaFoldDB" id="A0A929QSQ5"/>
<comment type="similarity">
    <text evidence="3">Belongs to the ribose 5-phosphate isomerase family.</text>
</comment>
<protein>
    <recommendedName>
        <fullName evidence="3">Ribose-5-phosphate isomerase A</fullName>
        <ecNumber evidence="3">5.3.1.6</ecNumber>
    </recommendedName>
    <alternativeName>
        <fullName evidence="3">Phosphoriboisomerase A</fullName>
        <shortName evidence="3">PRI</shortName>
    </alternativeName>
</protein>
<evidence type="ECO:0000256" key="2">
    <source>
        <dbReference type="ARBA" id="ARBA00023235"/>
    </source>
</evidence>
<dbReference type="InterPro" id="IPR037171">
    <property type="entry name" value="NagB/RpiA_transferase-like"/>
</dbReference>
<dbReference type="NCBIfam" id="NF001924">
    <property type="entry name" value="PRK00702.1"/>
    <property type="match status" value="1"/>
</dbReference>
<dbReference type="Proteomes" id="UP000757900">
    <property type="component" value="Unassembled WGS sequence"/>
</dbReference>
<dbReference type="Gene3D" id="3.40.50.1360">
    <property type="match status" value="1"/>
</dbReference>
<dbReference type="PANTHER" id="PTHR11934:SF0">
    <property type="entry name" value="RIBOSE-5-PHOSPHATE ISOMERASE"/>
    <property type="match status" value="1"/>
</dbReference>
<feature type="binding site" evidence="3">
    <location>
        <begin position="26"/>
        <end position="29"/>
    </location>
    <ligand>
        <name>substrate</name>
    </ligand>
</feature>
<dbReference type="PANTHER" id="PTHR11934">
    <property type="entry name" value="RIBOSE-5-PHOSPHATE ISOMERASE"/>
    <property type="match status" value="1"/>
</dbReference>
<dbReference type="EC" id="5.3.1.6" evidence="3"/>
<feature type="binding site" evidence="3">
    <location>
        <position position="123"/>
    </location>
    <ligand>
        <name>substrate</name>
    </ligand>
</feature>
<dbReference type="FunFam" id="3.40.50.1360:FF:000001">
    <property type="entry name" value="Ribose-5-phosphate isomerase A"/>
    <property type="match status" value="1"/>
</dbReference>
<sequence>MVDTKELVGRYAANYVKDGMVVGLGTGSTAYWFVEELGARIADGRLKQIVGVATSRRTAEQALKLGITIMDLDRVNHIDLVVDGADEVTRDFYGIKGGGGALLHEKIVAKNAKRSIWVVDKDKVVDTLGAFPLPVEVVQFGSWNLFRQLMAAGLEPSFRKVGSDSLYMTDSGNYIIDLKLGQIPYPHQLAHELKNTVGVVEHGLFLDVCDTFLVGRADGTILLYQKDQTEPMTIEVN</sequence>
<dbReference type="GO" id="GO:0006014">
    <property type="term" value="P:D-ribose metabolic process"/>
    <property type="evidence" value="ECO:0007669"/>
    <property type="project" value="TreeGrafter"/>
</dbReference>
<comment type="caution">
    <text evidence="4">The sequence shown here is derived from an EMBL/GenBank/DDBJ whole genome shotgun (WGS) entry which is preliminary data.</text>
</comment>
<accession>A0A929QSQ5</accession>
<dbReference type="GO" id="GO:0004751">
    <property type="term" value="F:ribose-5-phosphate isomerase activity"/>
    <property type="evidence" value="ECO:0007669"/>
    <property type="project" value="UniProtKB-UniRule"/>
</dbReference>
<evidence type="ECO:0000256" key="1">
    <source>
        <dbReference type="ARBA" id="ARBA00001713"/>
    </source>
</evidence>
<dbReference type="EMBL" id="JABZFV010000104">
    <property type="protein sequence ID" value="MBF0934983.1"/>
    <property type="molecule type" value="Genomic_DNA"/>
</dbReference>
<dbReference type="Pfam" id="PF06026">
    <property type="entry name" value="Rib_5-P_isom_A"/>
    <property type="match status" value="1"/>
</dbReference>
<gene>
    <name evidence="3 4" type="primary">rpiA</name>
    <name evidence="4" type="ORF">HXK00_04985</name>
</gene>
<dbReference type="Gene3D" id="3.30.70.260">
    <property type="match status" value="1"/>
</dbReference>
<dbReference type="InterPro" id="IPR020672">
    <property type="entry name" value="Ribose5P_isomerase_typA_subgr"/>
</dbReference>
<feature type="binding site" evidence="3">
    <location>
        <begin position="96"/>
        <end position="99"/>
    </location>
    <ligand>
        <name>substrate</name>
    </ligand>
</feature>
<comment type="function">
    <text evidence="3">Catalyzes the reversible conversion of ribose-5-phosphate to ribulose 5-phosphate.</text>
</comment>
<evidence type="ECO:0000313" key="4">
    <source>
        <dbReference type="EMBL" id="MBF0934983.1"/>
    </source>
</evidence>
<comment type="pathway">
    <text evidence="3">Carbohydrate degradation; pentose phosphate pathway; D-ribose 5-phosphate from D-ribulose 5-phosphate (non-oxidative stage): step 1/1.</text>
</comment>
<comment type="catalytic activity">
    <reaction evidence="1 3">
        <text>aldehydo-D-ribose 5-phosphate = D-ribulose 5-phosphate</text>
        <dbReference type="Rhea" id="RHEA:14657"/>
        <dbReference type="ChEBI" id="CHEBI:58121"/>
        <dbReference type="ChEBI" id="CHEBI:58273"/>
        <dbReference type="EC" id="5.3.1.6"/>
    </reaction>
</comment>
<dbReference type="GO" id="GO:0005829">
    <property type="term" value="C:cytosol"/>
    <property type="evidence" value="ECO:0007669"/>
    <property type="project" value="TreeGrafter"/>
</dbReference>
<dbReference type="NCBIfam" id="TIGR00021">
    <property type="entry name" value="rpiA"/>
    <property type="match status" value="1"/>
</dbReference>
<organism evidence="4 5">
    <name type="scientific">Abiotrophia defectiva</name>
    <name type="common">Streptococcus defectivus</name>
    <dbReference type="NCBI Taxonomy" id="46125"/>
    <lineage>
        <taxon>Bacteria</taxon>
        <taxon>Bacillati</taxon>
        <taxon>Bacillota</taxon>
        <taxon>Bacilli</taxon>
        <taxon>Lactobacillales</taxon>
        <taxon>Aerococcaceae</taxon>
        <taxon>Abiotrophia</taxon>
    </lineage>
</organism>
<feature type="active site" description="Proton acceptor" evidence="3">
    <location>
        <position position="105"/>
    </location>
</feature>
<proteinExistence type="inferred from homology"/>
<feature type="binding site" evidence="3">
    <location>
        <begin position="83"/>
        <end position="86"/>
    </location>
    <ligand>
        <name>substrate</name>
    </ligand>
</feature>
<dbReference type="SUPFAM" id="SSF100950">
    <property type="entry name" value="NagB/RpiA/CoA transferase-like"/>
    <property type="match status" value="1"/>
</dbReference>
<dbReference type="HAMAP" id="MF_00170">
    <property type="entry name" value="Rib_5P_isom_A"/>
    <property type="match status" value="1"/>
</dbReference>
<name>A0A929QSQ5_ABIDE</name>
<dbReference type="GO" id="GO:0009052">
    <property type="term" value="P:pentose-phosphate shunt, non-oxidative branch"/>
    <property type="evidence" value="ECO:0007669"/>
    <property type="project" value="UniProtKB-UniRule"/>
</dbReference>
<keyword evidence="2 3" id="KW-0413">Isomerase</keyword>
<dbReference type="InterPro" id="IPR004788">
    <property type="entry name" value="Ribose5P_isomerase_type_A"/>
</dbReference>
<dbReference type="SUPFAM" id="SSF75445">
    <property type="entry name" value="D-ribose-5-phosphate isomerase (RpiA), lid domain"/>
    <property type="match status" value="1"/>
</dbReference>